<dbReference type="Proteomes" id="UP000203816">
    <property type="component" value="Segment"/>
</dbReference>
<dbReference type="EMBL" id="KX078569">
    <property type="protein sequence ID" value="ANM46656.1"/>
    <property type="molecule type" value="Genomic_DNA"/>
</dbReference>
<proteinExistence type="predicted"/>
<reference evidence="1 2" key="1">
    <citation type="submission" date="2016-04" db="EMBL/GenBank/DDBJ databases">
        <title>Comparative genomics of Morganella phages MP1 and MP2 define new clades among the T4 and T7-like Viruses.</title>
        <authorList>
            <person name="Pinto G."/>
            <person name="Oliveira A."/>
            <person name="Malgorzata L."/>
            <person name="Kropinski A."/>
            <person name="Azeredo J."/>
        </authorList>
    </citation>
    <scope>NUCLEOTIDE SEQUENCE [LARGE SCALE GENOMIC DNA]</scope>
</reference>
<keyword evidence="2" id="KW-1185">Reference proteome</keyword>
<dbReference type="GeneID" id="29059363"/>
<protein>
    <submittedName>
        <fullName evidence="1">Uncharacterized protein</fullName>
    </submittedName>
</protein>
<evidence type="ECO:0000313" key="1">
    <source>
        <dbReference type="EMBL" id="ANM46656.1"/>
    </source>
</evidence>
<accession>A0A192YCP3</accession>
<evidence type="ECO:0000313" key="2">
    <source>
        <dbReference type="Proteomes" id="UP000203816"/>
    </source>
</evidence>
<dbReference type="RefSeq" id="YP_009279893.1">
    <property type="nucleotide sequence ID" value="NC_031020.1"/>
</dbReference>
<gene>
    <name evidence="1" type="ORF">MP1_gp0036</name>
</gene>
<name>A0A192YCP3_9CAUD</name>
<organism evidence="1 2">
    <name type="scientific">Morganella phage vB_MmoM_MP1</name>
    <dbReference type="NCBI Taxonomy" id="1852628"/>
    <lineage>
        <taxon>Viruses</taxon>
        <taxon>Duplodnaviria</taxon>
        <taxon>Heunggongvirae</taxon>
        <taxon>Uroviricota</taxon>
        <taxon>Caudoviricetes</taxon>
        <taxon>Pantevenvirales</taxon>
        <taxon>Straboviridae</taxon>
        <taxon>Gualtarvirus</taxon>
        <taxon>Gualtarvirus mp1</taxon>
    </lineage>
</organism>
<sequence>MVKVIEFGVPSMNGRVYSVENKSQVINSLKAQGYKVIEKDNSIYIEITNDIKLK</sequence>
<dbReference type="KEGG" id="vg:29059363"/>